<accession>A0A1B1UJT5</accession>
<dbReference type="Pfam" id="PF13416">
    <property type="entry name" value="SBP_bac_8"/>
    <property type="match status" value="1"/>
</dbReference>
<protein>
    <submittedName>
        <fullName evidence="4">Spermidine/putrescine ABC transporter substrate-binding protein</fullName>
    </submittedName>
</protein>
<dbReference type="EMBL" id="CP016428">
    <property type="protein sequence ID" value="ANW03015.1"/>
    <property type="molecule type" value="Genomic_DNA"/>
</dbReference>
<evidence type="ECO:0000256" key="1">
    <source>
        <dbReference type="ARBA" id="ARBA00022729"/>
    </source>
</evidence>
<keyword evidence="5" id="KW-1185">Reference proteome</keyword>
<keyword evidence="1 3" id="KW-0732">Signal</keyword>
<gene>
    <name evidence="4" type="ORF">LMTR13_25530</name>
</gene>
<sequence>MRKSLRITCALAAIGLPVVVLAPAKTAFAGDQLTVVSWGGALQAAQRKAFFEPFTKATGIKITEDEYNGEAGKIRAMVDSKTVSWDVVVAGSGSSMQLCAEGIIETIDWNKLGLDRAKFMSGDKHDCGVPTEVTASIIAYDKDKLPNGPKTIADLFDMQKFPGKRGLWKFPMLNLEWALIADGVAVKDVYKVLRTPEGVDRAFRKLDTIKKDVVWWTSGAQPPQLLADGQVVMTAAYNGRIYDANKNSGKHFEIMWDAAQLTFNLWAIPKGSPRRDDAYKFIAFAASPQAQADLTRYIPYGPDHKDAMALVDPAILPNLPNAPDHMANALEWDAVFWADKGDDLRQRFAAWLAK</sequence>
<dbReference type="SUPFAM" id="SSF53850">
    <property type="entry name" value="Periplasmic binding protein-like II"/>
    <property type="match status" value="1"/>
</dbReference>
<organism evidence="4 5">
    <name type="scientific">Bradyrhizobium icense</name>
    <dbReference type="NCBI Taxonomy" id="1274631"/>
    <lineage>
        <taxon>Bacteria</taxon>
        <taxon>Pseudomonadati</taxon>
        <taxon>Pseudomonadota</taxon>
        <taxon>Alphaproteobacteria</taxon>
        <taxon>Hyphomicrobiales</taxon>
        <taxon>Nitrobacteraceae</taxon>
        <taxon>Bradyrhizobium</taxon>
    </lineage>
</organism>
<dbReference type="AlphaFoldDB" id="A0A1B1UJT5"/>
<dbReference type="OrthoDB" id="9815444at2"/>
<dbReference type="KEGG" id="bic:LMTR13_25530"/>
<dbReference type="InterPro" id="IPR006059">
    <property type="entry name" value="SBP"/>
</dbReference>
<keyword evidence="2" id="KW-0574">Periplasm</keyword>
<dbReference type="PANTHER" id="PTHR30222:SF2">
    <property type="entry name" value="ABC TRANSPORTER SUBSTRATE-BINDING PROTEIN"/>
    <property type="match status" value="1"/>
</dbReference>
<dbReference type="PANTHER" id="PTHR30222">
    <property type="entry name" value="SPERMIDINE/PUTRESCINE-BINDING PERIPLASMIC PROTEIN"/>
    <property type="match status" value="1"/>
</dbReference>
<dbReference type="CDD" id="cd13589">
    <property type="entry name" value="PBP2_polyamine_RpCGA009"/>
    <property type="match status" value="1"/>
</dbReference>
<evidence type="ECO:0000256" key="3">
    <source>
        <dbReference type="SAM" id="SignalP"/>
    </source>
</evidence>
<evidence type="ECO:0000256" key="2">
    <source>
        <dbReference type="ARBA" id="ARBA00022764"/>
    </source>
</evidence>
<feature type="chain" id="PRO_5008530606" evidence="3">
    <location>
        <begin position="30"/>
        <end position="354"/>
    </location>
</feature>
<dbReference type="Proteomes" id="UP000092839">
    <property type="component" value="Chromosome"/>
</dbReference>
<feature type="signal peptide" evidence="3">
    <location>
        <begin position="1"/>
        <end position="29"/>
    </location>
</feature>
<evidence type="ECO:0000313" key="4">
    <source>
        <dbReference type="EMBL" id="ANW03015.1"/>
    </source>
</evidence>
<dbReference type="Gene3D" id="3.40.190.10">
    <property type="entry name" value="Periplasmic binding protein-like II"/>
    <property type="match status" value="2"/>
</dbReference>
<reference evidence="4 5" key="1">
    <citation type="submission" date="2016-07" db="EMBL/GenBank/DDBJ databases">
        <title>Complete genome sequence of Bradyrhizobium icense LMTR 13T, a potential inoculant strain isolated from lima bean (Phaseolus lunatus) in Peru.</title>
        <authorList>
            <person name="Ormeno-Orrillo E."/>
            <person name="Duran D."/>
            <person name="Rogel M.A."/>
            <person name="Rey L."/>
            <person name="Imperial J."/>
            <person name="Ruiz-Argueso T."/>
            <person name="Martinez-Romero E."/>
        </authorList>
    </citation>
    <scope>NUCLEOTIDE SEQUENCE [LARGE SCALE GENOMIC DNA]</scope>
    <source>
        <strain evidence="4 5">LMTR 13</strain>
    </source>
</reference>
<proteinExistence type="predicted"/>
<dbReference type="RefSeq" id="WP_065730207.1">
    <property type="nucleotide sequence ID" value="NZ_CP016428.1"/>
</dbReference>
<evidence type="ECO:0000313" key="5">
    <source>
        <dbReference type="Proteomes" id="UP000092839"/>
    </source>
</evidence>
<dbReference type="STRING" id="1274631.LMTR13_25530"/>
<name>A0A1B1UJT5_9BRAD</name>